<reference evidence="2 3" key="1">
    <citation type="journal article" date="2011" name="J. Bacteriol.">
        <title>Genome sequence of Helicobacter bizzozeronii strain CIII-1, an isolate from human gastric mucosa.</title>
        <authorList>
            <person name="Schott T."/>
            <person name="Rossi M."/>
            <person name="Hanninen M.L."/>
        </authorList>
    </citation>
    <scope>NUCLEOTIDE SEQUENCE [LARGE SCALE GENOMIC DNA]</scope>
    <source>
        <strain evidence="2 3">CIII-1</strain>
    </source>
</reference>
<organism evidence="2 3">
    <name type="scientific">Helicobacter bizzozeronii (strain CIII-1)</name>
    <dbReference type="NCBI Taxonomy" id="1002804"/>
    <lineage>
        <taxon>Bacteria</taxon>
        <taxon>Pseudomonadati</taxon>
        <taxon>Campylobacterota</taxon>
        <taxon>Epsilonproteobacteria</taxon>
        <taxon>Campylobacterales</taxon>
        <taxon>Helicobacteraceae</taxon>
        <taxon>Helicobacter</taxon>
    </lineage>
</organism>
<name>F8KUL7_HELBC</name>
<evidence type="ECO:0000313" key="3">
    <source>
        <dbReference type="Proteomes" id="UP000008387"/>
    </source>
</evidence>
<keyword evidence="1" id="KW-1133">Transmembrane helix</keyword>
<keyword evidence="1" id="KW-0472">Membrane</keyword>
<feature type="transmembrane region" description="Helical" evidence="1">
    <location>
        <begin position="31"/>
        <end position="48"/>
    </location>
</feature>
<dbReference type="EMBL" id="FR871758">
    <property type="protein sequence ID" value="CCB80952.1"/>
    <property type="molecule type" value="Genomic_DNA"/>
</dbReference>
<keyword evidence="2" id="KW-0614">Plasmid</keyword>
<geneLocation type="plasmid" evidence="2 3">
    <name>phbz1</name>
</geneLocation>
<dbReference type="AlphaFoldDB" id="F8KUL7"/>
<dbReference type="KEGG" id="hbi:HBZC1_p0720"/>
<keyword evidence="1" id="KW-0812">Transmembrane</keyword>
<proteinExistence type="predicted"/>
<dbReference type="HOGENOM" id="CLU_3136359_0_0_7"/>
<evidence type="ECO:0000313" key="2">
    <source>
        <dbReference type="EMBL" id="CCB80952.1"/>
    </source>
</evidence>
<keyword evidence="3" id="KW-1185">Reference proteome</keyword>
<gene>
    <name evidence="2" type="ordered locus">HBZC1_p0720</name>
</gene>
<evidence type="ECO:0000256" key="1">
    <source>
        <dbReference type="SAM" id="Phobius"/>
    </source>
</evidence>
<protein>
    <submittedName>
        <fullName evidence="2">Uncharacterized protein</fullName>
    </submittedName>
</protein>
<accession>F8KUL7</accession>
<sequence>MPNFAYFSKAFSYSAHQKNLDKYIAKTSIKLLFYGLLWQSLKLFLIFVF</sequence>
<dbReference type="Proteomes" id="UP000008387">
    <property type="component" value="Plasmid phbz1"/>
</dbReference>